<dbReference type="PANTHER" id="PTHR43586">
    <property type="entry name" value="CYSTEINE DESULFURASE"/>
    <property type="match status" value="1"/>
</dbReference>
<dbReference type="EMBL" id="FXUG01000002">
    <property type="protein sequence ID" value="SMP47264.1"/>
    <property type="molecule type" value="Genomic_DNA"/>
</dbReference>
<accession>A0ABY1PUY0</accession>
<name>A0ABY1PUY0_9BACT</name>
<comment type="caution">
    <text evidence="3">The sequence shown here is derived from an EMBL/GenBank/DDBJ whole genome shotgun (WGS) entry which is preliminary data.</text>
</comment>
<keyword evidence="1" id="KW-0663">Pyridoxal phosphate</keyword>
<dbReference type="SUPFAM" id="SSF53383">
    <property type="entry name" value="PLP-dependent transferases"/>
    <property type="match status" value="1"/>
</dbReference>
<evidence type="ECO:0000256" key="1">
    <source>
        <dbReference type="ARBA" id="ARBA00022898"/>
    </source>
</evidence>
<dbReference type="GO" id="GO:0016829">
    <property type="term" value="F:lyase activity"/>
    <property type="evidence" value="ECO:0007669"/>
    <property type="project" value="UniProtKB-KW"/>
</dbReference>
<feature type="domain" description="Aminotransferase class V" evidence="2">
    <location>
        <begin position="56"/>
        <end position="412"/>
    </location>
</feature>
<keyword evidence="4" id="KW-1185">Reference proteome</keyword>
<protein>
    <submittedName>
        <fullName evidence="3">Selenocysteine lyase/Cysteine desulfurase</fullName>
    </submittedName>
</protein>
<sequence>MATHRFQARWCSDTISGMNTESTDVATPALPNCPADLAQVWTWWREQMPVARQWAYFDHAAVGPLSGPAADSLRRFAETASSHGDVYWMDWSRRVNSLRDMTAEMIHCDADEVALIPNTTTGINFVANGYPWQAGDSVVVPEGEFPSNLFPWLNLKSRGVDVRIVPRRDGRVVVEDLMAQVDATTKLIAVSWVGYASGFRIELNELVDAAHRAGVLVFVDAIQGLGMYPLDLRTCDVDFLSADGHKWFLGPEGAGVAVIRKRHLDLIRCENVGWASVQNSHLFSGATFDLRDDAARFECGTANMAGLMSLAASMEMFQSVNRQHGPAAIGERVLERAGSLRGLLAQRGARMLFNHQPDHVHGSGIVTFEVPGESPTDFRSRGLEKNVVVSCRGGGIRASVHVYNSDDDLRRLADLIPA</sequence>
<dbReference type="Gene3D" id="3.90.1150.10">
    <property type="entry name" value="Aspartate Aminotransferase, domain 1"/>
    <property type="match status" value="1"/>
</dbReference>
<dbReference type="PANTHER" id="PTHR43586:SF15">
    <property type="entry name" value="BLR3095 PROTEIN"/>
    <property type="match status" value="1"/>
</dbReference>
<evidence type="ECO:0000313" key="3">
    <source>
        <dbReference type="EMBL" id="SMP47264.1"/>
    </source>
</evidence>
<dbReference type="InterPro" id="IPR015424">
    <property type="entry name" value="PyrdxlP-dep_Trfase"/>
</dbReference>
<dbReference type="InterPro" id="IPR015421">
    <property type="entry name" value="PyrdxlP-dep_Trfase_major"/>
</dbReference>
<dbReference type="InterPro" id="IPR015422">
    <property type="entry name" value="PyrdxlP-dep_Trfase_small"/>
</dbReference>
<evidence type="ECO:0000313" key="4">
    <source>
        <dbReference type="Proteomes" id="UP001158067"/>
    </source>
</evidence>
<gene>
    <name evidence="3" type="ORF">SAMN06265222_102275</name>
</gene>
<organism evidence="3 4">
    <name type="scientific">Neorhodopirellula lusitana</name>
    <dbReference type="NCBI Taxonomy" id="445327"/>
    <lineage>
        <taxon>Bacteria</taxon>
        <taxon>Pseudomonadati</taxon>
        <taxon>Planctomycetota</taxon>
        <taxon>Planctomycetia</taxon>
        <taxon>Pirellulales</taxon>
        <taxon>Pirellulaceae</taxon>
        <taxon>Neorhodopirellula</taxon>
    </lineage>
</organism>
<dbReference type="Proteomes" id="UP001158067">
    <property type="component" value="Unassembled WGS sequence"/>
</dbReference>
<dbReference type="InterPro" id="IPR000192">
    <property type="entry name" value="Aminotrans_V_dom"/>
</dbReference>
<dbReference type="Gene3D" id="3.40.640.10">
    <property type="entry name" value="Type I PLP-dependent aspartate aminotransferase-like (Major domain)"/>
    <property type="match status" value="1"/>
</dbReference>
<proteinExistence type="predicted"/>
<keyword evidence="3" id="KW-0456">Lyase</keyword>
<reference evidence="3 4" key="1">
    <citation type="submission" date="2017-05" db="EMBL/GenBank/DDBJ databases">
        <authorList>
            <person name="Varghese N."/>
            <person name="Submissions S."/>
        </authorList>
    </citation>
    <scope>NUCLEOTIDE SEQUENCE [LARGE SCALE GENOMIC DNA]</scope>
    <source>
        <strain evidence="3 4">DSM 25457</strain>
    </source>
</reference>
<dbReference type="Pfam" id="PF00266">
    <property type="entry name" value="Aminotran_5"/>
    <property type="match status" value="1"/>
</dbReference>
<evidence type="ECO:0000259" key="2">
    <source>
        <dbReference type="Pfam" id="PF00266"/>
    </source>
</evidence>